<dbReference type="PhylomeDB" id="B4KJ23"/>
<reference evidence="5 6" key="1">
    <citation type="journal article" date="2007" name="Nature">
        <title>Evolution of genes and genomes on the Drosophila phylogeny.</title>
        <authorList>
            <consortium name="Drosophila 12 Genomes Consortium"/>
            <person name="Clark A.G."/>
            <person name="Eisen M.B."/>
            <person name="Smith D.R."/>
            <person name="Bergman C.M."/>
            <person name="Oliver B."/>
            <person name="Markow T.A."/>
            <person name="Kaufman T.C."/>
            <person name="Kellis M."/>
            <person name="Gelbart W."/>
            <person name="Iyer V.N."/>
            <person name="Pollard D.A."/>
            <person name="Sackton T.B."/>
            <person name="Larracuente A.M."/>
            <person name="Singh N.D."/>
            <person name="Abad J.P."/>
            <person name="Abt D.N."/>
            <person name="Adryan B."/>
            <person name="Aguade M."/>
            <person name="Akashi H."/>
            <person name="Anderson W.W."/>
            <person name="Aquadro C.F."/>
            <person name="Ardell D.H."/>
            <person name="Arguello R."/>
            <person name="Artieri C.G."/>
            <person name="Barbash D.A."/>
            <person name="Barker D."/>
            <person name="Barsanti P."/>
            <person name="Batterham P."/>
            <person name="Batzoglou S."/>
            <person name="Begun D."/>
            <person name="Bhutkar A."/>
            <person name="Blanco E."/>
            <person name="Bosak S.A."/>
            <person name="Bradley R.K."/>
            <person name="Brand A.D."/>
            <person name="Brent M.R."/>
            <person name="Brooks A.N."/>
            <person name="Brown R.H."/>
            <person name="Butlin R.K."/>
            <person name="Caggese C."/>
            <person name="Calvi B.R."/>
            <person name="Bernardo de Carvalho A."/>
            <person name="Caspi A."/>
            <person name="Castrezana S."/>
            <person name="Celniker S.E."/>
            <person name="Chang J.L."/>
            <person name="Chapple C."/>
            <person name="Chatterji S."/>
            <person name="Chinwalla A."/>
            <person name="Civetta A."/>
            <person name="Clifton S.W."/>
            <person name="Comeron J.M."/>
            <person name="Costello J.C."/>
            <person name="Coyne J.A."/>
            <person name="Daub J."/>
            <person name="David R.G."/>
            <person name="Delcher A.L."/>
            <person name="Delehaunty K."/>
            <person name="Do C.B."/>
            <person name="Ebling H."/>
            <person name="Edwards K."/>
            <person name="Eickbush T."/>
            <person name="Evans J.D."/>
            <person name="Filipski A."/>
            <person name="Findeiss S."/>
            <person name="Freyhult E."/>
            <person name="Fulton L."/>
            <person name="Fulton R."/>
            <person name="Garcia A.C."/>
            <person name="Gardiner A."/>
            <person name="Garfield D.A."/>
            <person name="Garvin B.E."/>
            <person name="Gibson G."/>
            <person name="Gilbert D."/>
            <person name="Gnerre S."/>
            <person name="Godfrey J."/>
            <person name="Good R."/>
            <person name="Gotea V."/>
            <person name="Gravely B."/>
            <person name="Greenberg A.J."/>
            <person name="Griffiths-Jones S."/>
            <person name="Gross S."/>
            <person name="Guigo R."/>
            <person name="Gustafson E.A."/>
            <person name="Haerty W."/>
            <person name="Hahn M.W."/>
            <person name="Halligan D.L."/>
            <person name="Halpern A.L."/>
            <person name="Halter G.M."/>
            <person name="Han M.V."/>
            <person name="Heger A."/>
            <person name="Hillier L."/>
            <person name="Hinrichs A.S."/>
            <person name="Holmes I."/>
            <person name="Hoskins R.A."/>
            <person name="Hubisz M.J."/>
            <person name="Hultmark D."/>
            <person name="Huntley M.A."/>
            <person name="Jaffe D.B."/>
            <person name="Jagadeeshan S."/>
            <person name="Jeck W.R."/>
            <person name="Johnson J."/>
            <person name="Jones C.D."/>
            <person name="Jordan W.C."/>
            <person name="Karpen G.H."/>
            <person name="Kataoka E."/>
            <person name="Keightley P.D."/>
            <person name="Kheradpour P."/>
            <person name="Kirkness E.F."/>
            <person name="Koerich L.B."/>
            <person name="Kristiansen K."/>
            <person name="Kudrna D."/>
            <person name="Kulathinal R.J."/>
            <person name="Kumar S."/>
            <person name="Kwok R."/>
            <person name="Lander E."/>
            <person name="Langley C.H."/>
            <person name="Lapoint R."/>
            <person name="Lazzaro B.P."/>
            <person name="Lee S.J."/>
            <person name="Levesque L."/>
            <person name="Li R."/>
            <person name="Lin C.F."/>
            <person name="Lin M.F."/>
            <person name="Lindblad-Toh K."/>
            <person name="Llopart A."/>
            <person name="Long M."/>
            <person name="Low L."/>
            <person name="Lozovsky E."/>
            <person name="Lu J."/>
            <person name="Luo M."/>
            <person name="Machado C.A."/>
            <person name="Makalowski W."/>
            <person name="Marzo M."/>
            <person name="Matsuda M."/>
            <person name="Matzkin L."/>
            <person name="McAllister B."/>
            <person name="McBride C.S."/>
            <person name="McKernan B."/>
            <person name="McKernan K."/>
            <person name="Mendez-Lago M."/>
            <person name="Minx P."/>
            <person name="Mollenhauer M.U."/>
            <person name="Montooth K."/>
            <person name="Mount S.M."/>
            <person name="Mu X."/>
            <person name="Myers E."/>
            <person name="Negre B."/>
            <person name="Newfeld S."/>
            <person name="Nielsen R."/>
            <person name="Noor M.A."/>
            <person name="O'Grady P."/>
            <person name="Pachter L."/>
            <person name="Papaceit M."/>
            <person name="Parisi M.J."/>
            <person name="Parisi M."/>
            <person name="Parts L."/>
            <person name="Pedersen J.S."/>
            <person name="Pesole G."/>
            <person name="Phillippy A.M."/>
            <person name="Ponting C.P."/>
            <person name="Pop M."/>
            <person name="Porcelli D."/>
            <person name="Powell J.R."/>
            <person name="Prohaska S."/>
            <person name="Pruitt K."/>
            <person name="Puig M."/>
            <person name="Quesneville H."/>
            <person name="Ram K.R."/>
            <person name="Rand D."/>
            <person name="Rasmussen M.D."/>
            <person name="Reed L.K."/>
            <person name="Reenan R."/>
            <person name="Reily A."/>
            <person name="Remington K.A."/>
            <person name="Rieger T.T."/>
            <person name="Ritchie M.G."/>
            <person name="Robin C."/>
            <person name="Rogers Y.H."/>
            <person name="Rohde C."/>
            <person name="Rozas J."/>
            <person name="Rubenfield M.J."/>
            <person name="Ruiz A."/>
            <person name="Russo S."/>
            <person name="Salzberg S.L."/>
            <person name="Sanchez-Gracia A."/>
            <person name="Saranga D.J."/>
            <person name="Sato H."/>
            <person name="Schaeffer S.W."/>
            <person name="Schatz M.C."/>
            <person name="Schlenke T."/>
            <person name="Schwartz R."/>
            <person name="Segarra C."/>
            <person name="Singh R.S."/>
            <person name="Sirot L."/>
            <person name="Sirota M."/>
            <person name="Sisneros N.B."/>
            <person name="Smith C.D."/>
            <person name="Smith T.F."/>
            <person name="Spieth J."/>
            <person name="Stage D.E."/>
            <person name="Stark A."/>
            <person name="Stephan W."/>
            <person name="Strausberg R.L."/>
            <person name="Strempel S."/>
            <person name="Sturgill D."/>
            <person name="Sutton G."/>
            <person name="Sutton G.G."/>
            <person name="Tao W."/>
            <person name="Teichmann S."/>
            <person name="Tobari Y.N."/>
            <person name="Tomimura Y."/>
            <person name="Tsolas J.M."/>
            <person name="Valente V.L."/>
            <person name="Venter E."/>
            <person name="Venter J.C."/>
            <person name="Vicario S."/>
            <person name="Vieira F.G."/>
            <person name="Vilella A.J."/>
            <person name="Villasante A."/>
            <person name="Walenz B."/>
            <person name="Wang J."/>
            <person name="Wasserman M."/>
            <person name="Watts T."/>
            <person name="Wilson D."/>
            <person name="Wilson R.K."/>
            <person name="Wing R.A."/>
            <person name="Wolfner M.F."/>
            <person name="Wong A."/>
            <person name="Wong G.K."/>
            <person name="Wu C.I."/>
            <person name="Wu G."/>
            <person name="Yamamoto D."/>
            <person name="Yang H.P."/>
            <person name="Yang S.P."/>
            <person name="Yorke J.A."/>
            <person name="Yoshida K."/>
            <person name="Zdobnov E."/>
            <person name="Zhang P."/>
            <person name="Zhang Y."/>
            <person name="Zimin A.V."/>
            <person name="Baldwin J."/>
            <person name="Abdouelleil A."/>
            <person name="Abdulkadir J."/>
            <person name="Abebe A."/>
            <person name="Abera B."/>
            <person name="Abreu J."/>
            <person name="Acer S.C."/>
            <person name="Aftuck L."/>
            <person name="Alexander A."/>
            <person name="An P."/>
            <person name="Anderson E."/>
            <person name="Anderson S."/>
            <person name="Arachi H."/>
            <person name="Azer M."/>
            <person name="Bachantsang P."/>
            <person name="Barry A."/>
            <person name="Bayul T."/>
            <person name="Berlin A."/>
            <person name="Bessette D."/>
            <person name="Bloom T."/>
            <person name="Blye J."/>
            <person name="Boguslavskiy L."/>
            <person name="Bonnet C."/>
            <person name="Boukhgalter B."/>
            <person name="Bourzgui I."/>
            <person name="Brown A."/>
            <person name="Cahill P."/>
            <person name="Channer S."/>
            <person name="Cheshatsang Y."/>
            <person name="Chuda L."/>
            <person name="Citroen M."/>
            <person name="Collymore A."/>
            <person name="Cooke P."/>
            <person name="Costello M."/>
            <person name="D'Aco K."/>
            <person name="Daza R."/>
            <person name="De Haan G."/>
            <person name="DeGray S."/>
            <person name="DeMaso C."/>
            <person name="Dhargay N."/>
            <person name="Dooley K."/>
            <person name="Dooley E."/>
            <person name="Doricent M."/>
            <person name="Dorje P."/>
            <person name="Dorjee K."/>
            <person name="Dupes A."/>
            <person name="Elong R."/>
            <person name="Falk J."/>
            <person name="Farina A."/>
            <person name="Faro S."/>
            <person name="Ferguson D."/>
            <person name="Fisher S."/>
            <person name="Foley C.D."/>
            <person name="Franke A."/>
            <person name="Friedrich D."/>
            <person name="Gadbois L."/>
            <person name="Gearin G."/>
            <person name="Gearin C.R."/>
            <person name="Giannoukos G."/>
            <person name="Goode T."/>
            <person name="Graham J."/>
            <person name="Grandbois E."/>
            <person name="Grewal S."/>
            <person name="Gyaltsen K."/>
            <person name="Hafez N."/>
            <person name="Hagos B."/>
            <person name="Hall J."/>
            <person name="Henson C."/>
            <person name="Hollinger A."/>
            <person name="Honan T."/>
            <person name="Huard M.D."/>
            <person name="Hughes L."/>
            <person name="Hurhula B."/>
            <person name="Husby M.E."/>
            <person name="Kamat A."/>
            <person name="Kanga B."/>
            <person name="Kashin S."/>
            <person name="Khazanovich D."/>
            <person name="Kisner P."/>
            <person name="Lance K."/>
            <person name="Lara M."/>
            <person name="Lee W."/>
            <person name="Lennon N."/>
            <person name="Letendre F."/>
            <person name="LeVine R."/>
            <person name="Lipovsky A."/>
            <person name="Liu X."/>
            <person name="Liu J."/>
            <person name="Liu S."/>
            <person name="Lokyitsang T."/>
            <person name="Lokyitsang Y."/>
            <person name="Lubonja R."/>
            <person name="Lui A."/>
            <person name="MacDonald P."/>
            <person name="Magnisalis V."/>
            <person name="Maru K."/>
            <person name="Matthews C."/>
            <person name="McCusker W."/>
            <person name="McDonough S."/>
            <person name="Mehta T."/>
            <person name="Meldrim J."/>
            <person name="Meneus L."/>
            <person name="Mihai O."/>
            <person name="Mihalev A."/>
            <person name="Mihova T."/>
            <person name="Mittelman R."/>
            <person name="Mlenga V."/>
            <person name="Montmayeur A."/>
            <person name="Mulrain L."/>
            <person name="Navidi A."/>
            <person name="Naylor J."/>
            <person name="Negash T."/>
            <person name="Nguyen T."/>
            <person name="Nguyen N."/>
            <person name="Nicol R."/>
            <person name="Norbu C."/>
            <person name="Norbu N."/>
            <person name="Novod N."/>
            <person name="O'Neill B."/>
            <person name="Osman S."/>
            <person name="Markiewicz E."/>
            <person name="Oyono O.L."/>
            <person name="Patti C."/>
            <person name="Phunkhang P."/>
            <person name="Pierre F."/>
            <person name="Priest M."/>
            <person name="Raghuraman S."/>
            <person name="Rege F."/>
            <person name="Reyes R."/>
            <person name="Rise C."/>
            <person name="Rogov P."/>
            <person name="Ross K."/>
            <person name="Ryan E."/>
            <person name="Settipalli S."/>
            <person name="Shea T."/>
            <person name="Sherpa N."/>
            <person name="Shi L."/>
            <person name="Shih D."/>
            <person name="Sparrow T."/>
            <person name="Spaulding J."/>
            <person name="Stalker J."/>
            <person name="Stange-Thomann N."/>
            <person name="Stavropoulos S."/>
            <person name="Stone C."/>
            <person name="Strader C."/>
            <person name="Tesfaye S."/>
            <person name="Thomson T."/>
            <person name="Thoulutsang Y."/>
            <person name="Thoulutsang D."/>
            <person name="Topham K."/>
            <person name="Topping I."/>
            <person name="Tsamla T."/>
            <person name="Vassiliev H."/>
            <person name="Vo A."/>
            <person name="Wangchuk T."/>
            <person name="Wangdi T."/>
            <person name="Weiand M."/>
            <person name="Wilkinson J."/>
            <person name="Wilson A."/>
            <person name="Yadav S."/>
            <person name="Young G."/>
            <person name="Yu Q."/>
            <person name="Zembek L."/>
            <person name="Zhong D."/>
            <person name="Zimmer A."/>
            <person name="Zwirko Z."/>
            <person name="Jaffe D.B."/>
            <person name="Alvarez P."/>
            <person name="Brockman W."/>
            <person name="Butler J."/>
            <person name="Chin C."/>
            <person name="Gnerre S."/>
            <person name="Grabherr M."/>
            <person name="Kleber M."/>
            <person name="Mauceli E."/>
            <person name="MacCallum I."/>
        </authorList>
    </citation>
    <scope>NUCLEOTIDE SEQUENCE [LARGE SCALE GENOMIC DNA]</scope>
    <source>
        <strain evidence="6">Tucson 15081-1352.22</strain>
    </source>
</reference>
<keyword evidence="2" id="KW-0597">Phosphoprotein</keyword>
<gene>
    <name evidence="5" type="primary">Dmoj\GI19478</name>
    <name evidence="5" type="ORF">Dmoj_GI19478</name>
</gene>
<dbReference type="eggNOG" id="ENOG502QUK0">
    <property type="taxonomic scope" value="Eukaryota"/>
</dbReference>
<keyword evidence="6" id="KW-1185">Reference proteome</keyword>
<evidence type="ECO:0000313" key="5">
    <source>
        <dbReference type="EMBL" id="EDW13536.1"/>
    </source>
</evidence>
<dbReference type="Proteomes" id="UP000009192">
    <property type="component" value="Unassembled WGS sequence"/>
</dbReference>
<dbReference type="PANTHER" id="PTHR31383">
    <property type="entry name" value="OXIDATIVE STRESS-RESPONSE SERINE-RICH PROTEIN 1"/>
    <property type="match status" value="1"/>
</dbReference>
<dbReference type="AlphaFoldDB" id="B4KJ23"/>
<organism evidence="5 6">
    <name type="scientific">Drosophila mojavensis</name>
    <name type="common">Fruit fly</name>
    <dbReference type="NCBI Taxonomy" id="7230"/>
    <lineage>
        <taxon>Eukaryota</taxon>
        <taxon>Metazoa</taxon>
        <taxon>Ecdysozoa</taxon>
        <taxon>Arthropoda</taxon>
        <taxon>Hexapoda</taxon>
        <taxon>Insecta</taxon>
        <taxon>Pterygota</taxon>
        <taxon>Neoptera</taxon>
        <taxon>Endopterygota</taxon>
        <taxon>Diptera</taxon>
        <taxon>Brachycera</taxon>
        <taxon>Muscomorpha</taxon>
        <taxon>Ephydroidea</taxon>
        <taxon>Drosophilidae</taxon>
        <taxon>Drosophila</taxon>
    </lineage>
</organism>
<evidence type="ECO:0000256" key="4">
    <source>
        <dbReference type="ARBA" id="ARBA00031405"/>
    </source>
</evidence>
<protein>
    <recommendedName>
        <fullName evidence="1">Oxidative stress-responsive serine-rich protein 1</fullName>
    </recommendedName>
    <alternativeName>
        <fullName evidence="4">Oxidative stress-responsive protein 1</fullName>
    </alternativeName>
    <alternativeName>
        <fullName evidence="3">Peroxide-inducible transcript 1 protein</fullName>
    </alternativeName>
</protein>
<evidence type="ECO:0000256" key="3">
    <source>
        <dbReference type="ARBA" id="ARBA00029721"/>
    </source>
</evidence>
<dbReference type="EMBL" id="CH933807">
    <property type="protein sequence ID" value="EDW13536.1"/>
    <property type="molecule type" value="Genomic_DNA"/>
</dbReference>
<dbReference type="InterPro" id="IPR008494">
    <property type="entry name" value="DUF776"/>
</dbReference>
<dbReference type="OrthoDB" id="10045817at2759"/>
<dbReference type="GO" id="GO:0070301">
    <property type="term" value="P:cellular response to hydrogen peroxide"/>
    <property type="evidence" value="ECO:0007669"/>
    <property type="project" value="TreeGrafter"/>
</dbReference>
<proteinExistence type="predicted"/>
<name>B4KJ23_DROMO</name>
<dbReference type="OMA" id="YFDTIVH"/>
<evidence type="ECO:0000256" key="2">
    <source>
        <dbReference type="ARBA" id="ARBA00022553"/>
    </source>
</evidence>
<accession>B4KJ23</accession>
<dbReference type="KEGG" id="dmo:Dmoj_GI19478"/>
<dbReference type="PANTHER" id="PTHR31383:SF2">
    <property type="entry name" value="OXIDATIVE STRESS-RESPONSIVE SERINE-RICH PROTEIN 1"/>
    <property type="match status" value="1"/>
</dbReference>
<evidence type="ECO:0000256" key="1">
    <source>
        <dbReference type="ARBA" id="ARBA00015005"/>
    </source>
</evidence>
<dbReference type="HOGENOM" id="CLU_980985_0_0_1"/>
<evidence type="ECO:0000313" key="6">
    <source>
        <dbReference type="Proteomes" id="UP000009192"/>
    </source>
</evidence>
<dbReference type="InParanoid" id="B4KJ23"/>
<sequence length="301" mass="34155">MSTEQLPADLDKLKITTKMEHTKLCDRNPFYSPNVTLRSENILAPMQSTKQIIHGKTRKMRRSSESNIDDFHNKQLDSPVAATADSFEICVSPLRFLPGVNKLQLKRSNITPSKRNMLREPVLRITHDNLHMKCGFGTRIRRSIPLNLDERNRANFHKPRININIRSSINGICSFRDLISECNILLDESKSKKETTDNFHMSKNFITCQQRGTSTLKETDKNSDITGDEHAFNNRDQCSNTSLTSISSNSCSRLSCSQEAGNSGACPRNCDDVTIVELASYFDTMVHIPKKMSSMAEMMYI</sequence>